<dbReference type="PANTHER" id="PTHR33989">
    <property type="match status" value="1"/>
</dbReference>
<evidence type="ECO:0000256" key="2">
    <source>
        <dbReference type="ARBA" id="ARBA00022448"/>
    </source>
</evidence>
<evidence type="ECO:0000313" key="14">
    <source>
        <dbReference type="Proteomes" id="UP000030106"/>
    </source>
</evidence>
<evidence type="ECO:0000256" key="9">
    <source>
        <dbReference type="PIRSR" id="PIRSR600246-2"/>
    </source>
</evidence>
<protein>
    <submittedName>
        <fullName evidence="13">Putative permease IIC component ywbA</fullName>
    </submittedName>
</protein>
<dbReference type="Gene3D" id="3.60.20.30">
    <property type="entry name" value="(Glycosyl)asparaginase"/>
    <property type="match status" value="1"/>
</dbReference>
<feature type="transmembrane region" description="Helical" evidence="11">
    <location>
        <begin position="121"/>
        <end position="140"/>
    </location>
</feature>
<feature type="domain" description="PTS EIIC type-3" evidence="12">
    <location>
        <begin position="1"/>
        <end position="392"/>
    </location>
</feature>
<accession>A0A0A2W117</accession>
<dbReference type="InterPro" id="IPR029055">
    <property type="entry name" value="Ntn_hydrolases_N"/>
</dbReference>
<evidence type="ECO:0000256" key="1">
    <source>
        <dbReference type="ARBA" id="ARBA00004651"/>
    </source>
</evidence>
<dbReference type="PANTHER" id="PTHR33989:SF11">
    <property type="entry name" value="LICHENAN PERMEASE IIC COMPONENT"/>
    <property type="match status" value="1"/>
</dbReference>
<sequence length="729" mass="79575">MAQQRHLGAIRDAYISFMPFIIVGSILLVISSFPSTHYQQFMASVFGEGWSATVEIPFNAIFSTMAVFISFLVAYRLAERYDIDRMSSGILSLSCFLILTPFAKHPDVGNLIPMEWLGSKGLFVAMLGALASTELFAWMLRQNWVIKMPDGVPPAVQKSFAALIPSLLILIVALAVRVLFAKTDYHTIHQFVYEVLATPIRHFGTSYIGALFTCFSITSLWSVGINSGSMVNGILRPFWMENQMDNLAATQAGMPPPHVVTEQFYDMIWMGGAGATLSLVIAMLLFARSQHIKNVSRLAVGSSIFNINEPVLFGLPVIMNPIMLIPFNLVPLVLVTVQYIAMSIGMVATTTGVYIPWTLPPVLSGFIVTGHLSGAVIQLINLCIGALIYLPFLKVVDRQYRANESPAQVTEPNWGTIATWRMAWEGIGEAADRLQRGSSANDAVVHAVKCVEDYPFYKSVGFGGLPNEQGEVELDAAFMDGTSLALGAVAGVKNIANPILVAKALSEERFNSFMVGQGAEAWAKDRGFESKTMLTERAYNHYLKRKRETLDRGLSPYTGHDTVGVIALDAQQRMSVATSTSGLFMKRPGRVGDSPVSGSGFYADSEVGAATATGLGEDLMKGCISYEIVSRMARGMSPQRAAESAVYDLEARLIARYGRAGDLSVVCMNNRGEYGAATTIDNFSFSVATPAQPAQVFLTARDGNRTVIRPADREWLDAYQQRITAEVIQ</sequence>
<feature type="binding site" evidence="9">
    <location>
        <begin position="613"/>
        <end position="616"/>
    </location>
    <ligand>
        <name>substrate</name>
    </ligand>
</feature>
<dbReference type="GO" id="GO:0016787">
    <property type="term" value="F:hydrolase activity"/>
    <property type="evidence" value="ECO:0007669"/>
    <property type="project" value="InterPro"/>
</dbReference>
<evidence type="ECO:0000313" key="13">
    <source>
        <dbReference type="EMBL" id="KGQ13856.1"/>
    </source>
</evidence>
<dbReference type="Pfam" id="PF01112">
    <property type="entry name" value="Asparaginase_2"/>
    <property type="match status" value="1"/>
</dbReference>
<dbReference type="HOGENOM" id="CLU_379905_0_0_1"/>
<dbReference type="AlphaFoldDB" id="A0A0A2W117"/>
<evidence type="ECO:0000256" key="4">
    <source>
        <dbReference type="ARBA" id="ARBA00022597"/>
    </source>
</evidence>
<reference evidence="13 14" key="1">
    <citation type="submission" date="2012-10" db="EMBL/GenBank/DDBJ databases">
        <title>Genome sequencing and analysis of entomopathogenic fungi Beauveria bassiana D1-5.</title>
        <authorList>
            <person name="Li Q."/>
            <person name="Wang L."/>
            <person name="Zhang Z."/>
            <person name="Wang Q."/>
            <person name="Ren J."/>
            <person name="Wang M."/>
            <person name="Xu W."/>
            <person name="Wang J."/>
            <person name="Lu Y."/>
            <person name="Du Q."/>
            <person name="Sun Z."/>
        </authorList>
    </citation>
    <scope>NUCLEOTIDE SEQUENCE [LARGE SCALE GENOMIC DNA]</scope>
    <source>
        <strain evidence="13 14">D1-5</strain>
    </source>
</reference>
<organism evidence="13 14">
    <name type="scientific">Beauveria bassiana D1-5</name>
    <dbReference type="NCBI Taxonomy" id="1245745"/>
    <lineage>
        <taxon>Eukaryota</taxon>
        <taxon>Fungi</taxon>
        <taxon>Dikarya</taxon>
        <taxon>Ascomycota</taxon>
        <taxon>Pezizomycotina</taxon>
        <taxon>Sordariomycetes</taxon>
        <taxon>Hypocreomycetidae</taxon>
        <taxon>Hypocreales</taxon>
        <taxon>Cordycipitaceae</taxon>
        <taxon>Beauveria</taxon>
    </lineage>
</organism>
<dbReference type="CDD" id="cd04513">
    <property type="entry name" value="Glycosylasparaginase"/>
    <property type="match status" value="1"/>
</dbReference>
<keyword evidence="4" id="KW-0762">Sugar transport</keyword>
<feature type="transmembrane region" description="Helical" evidence="11">
    <location>
        <begin position="12"/>
        <end position="36"/>
    </location>
</feature>
<dbReference type="EMBL" id="ANFO01000020">
    <property type="protein sequence ID" value="KGQ13856.1"/>
    <property type="molecule type" value="Genomic_DNA"/>
</dbReference>
<dbReference type="GO" id="GO:0005886">
    <property type="term" value="C:plasma membrane"/>
    <property type="evidence" value="ECO:0007669"/>
    <property type="project" value="UniProtKB-SubCell"/>
</dbReference>
<dbReference type="InterPro" id="IPR004501">
    <property type="entry name" value="PTS_EIIC_3"/>
</dbReference>
<evidence type="ECO:0000256" key="10">
    <source>
        <dbReference type="PIRSR" id="PIRSR600246-3"/>
    </source>
</evidence>
<feature type="transmembrane region" description="Helical" evidence="11">
    <location>
        <begin position="375"/>
        <end position="393"/>
    </location>
</feature>
<keyword evidence="5 11" id="KW-0812">Transmembrane</keyword>
<dbReference type="NCBIfam" id="TIGR00410">
    <property type="entry name" value="lacE"/>
    <property type="match status" value="1"/>
</dbReference>
<dbReference type="STRING" id="1245745.A0A0A2W117"/>
<feature type="transmembrane region" description="Helical" evidence="11">
    <location>
        <begin position="160"/>
        <end position="180"/>
    </location>
</feature>
<dbReference type="InterPro" id="IPR004796">
    <property type="entry name" value="PTS_IIC_cello"/>
</dbReference>
<dbReference type="GO" id="GO:0008982">
    <property type="term" value="F:protein-N(PI)-phosphohistidine-sugar phosphotransferase activity"/>
    <property type="evidence" value="ECO:0007669"/>
    <property type="project" value="InterPro"/>
</dbReference>
<keyword evidence="6 11" id="KW-1133">Transmembrane helix</keyword>
<evidence type="ECO:0000256" key="6">
    <source>
        <dbReference type="ARBA" id="ARBA00022989"/>
    </source>
</evidence>
<dbReference type="InterPro" id="IPR000246">
    <property type="entry name" value="Peptidase_T2"/>
</dbReference>
<feature type="binding site" evidence="9">
    <location>
        <begin position="590"/>
        <end position="593"/>
    </location>
    <ligand>
        <name>substrate</name>
    </ligand>
</feature>
<dbReference type="SUPFAM" id="SSF56235">
    <property type="entry name" value="N-terminal nucleophile aminohydrolases (Ntn hydrolases)"/>
    <property type="match status" value="1"/>
</dbReference>
<dbReference type="InterPro" id="IPR003352">
    <property type="entry name" value="PTS_EIIC"/>
</dbReference>
<keyword evidence="2" id="KW-0813">Transport</keyword>
<evidence type="ECO:0000256" key="3">
    <source>
        <dbReference type="ARBA" id="ARBA00022475"/>
    </source>
</evidence>
<feature type="site" description="Cleavage; by autolysis" evidence="10">
    <location>
        <begin position="561"/>
        <end position="562"/>
    </location>
</feature>
<comment type="caution">
    <text evidence="13">The sequence shown here is derived from an EMBL/GenBank/DDBJ whole genome shotgun (WGS) entry which is preliminary data.</text>
</comment>
<feature type="transmembrane region" description="Helical" evidence="11">
    <location>
        <begin position="329"/>
        <end position="355"/>
    </location>
</feature>
<proteinExistence type="predicted"/>
<dbReference type="PROSITE" id="PS51105">
    <property type="entry name" value="PTS_EIIC_TYPE_3"/>
    <property type="match status" value="1"/>
</dbReference>
<feature type="transmembrane region" description="Helical" evidence="11">
    <location>
        <begin position="267"/>
        <end position="287"/>
    </location>
</feature>
<feature type="active site" description="Nucleophile" evidence="8">
    <location>
        <position position="562"/>
    </location>
</feature>
<feature type="transmembrane region" description="Helical" evidence="11">
    <location>
        <begin position="56"/>
        <end position="78"/>
    </location>
</feature>
<evidence type="ECO:0000256" key="8">
    <source>
        <dbReference type="PIRSR" id="PIRSR600246-1"/>
    </source>
</evidence>
<keyword evidence="3" id="KW-1003">Cell membrane</keyword>
<name>A0A0A2W117_BEABA</name>
<evidence type="ECO:0000259" key="12">
    <source>
        <dbReference type="PROSITE" id="PS51105"/>
    </source>
</evidence>
<feature type="transmembrane region" description="Helical" evidence="11">
    <location>
        <begin position="200"/>
        <end position="221"/>
    </location>
</feature>
<evidence type="ECO:0000256" key="7">
    <source>
        <dbReference type="ARBA" id="ARBA00023136"/>
    </source>
</evidence>
<dbReference type="GO" id="GO:1901264">
    <property type="term" value="P:carbohydrate derivative transport"/>
    <property type="evidence" value="ECO:0007669"/>
    <property type="project" value="TreeGrafter"/>
</dbReference>
<evidence type="ECO:0000256" key="5">
    <source>
        <dbReference type="ARBA" id="ARBA00022692"/>
    </source>
</evidence>
<dbReference type="GO" id="GO:0009401">
    <property type="term" value="P:phosphoenolpyruvate-dependent sugar phosphotransferase system"/>
    <property type="evidence" value="ECO:0007669"/>
    <property type="project" value="InterPro"/>
</dbReference>
<keyword evidence="7 11" id="KW-0472">Membrane</keyword>
<dbReference type="InterPro" id="IPR051088">
    <property type="entry name" value="PTS_Sugar-EIIC/EIIB"/>
</dbReference>
<comment type="subcellular location">
    <subcellularLocation>
        <location evidence="1">Cell membrane</location>
        <topology evidence="1">Multi-pass membrane protein</topology>
    </subcellularLocation>
</comment>
<evidence type="ECO:0000256" key="11">
    <source>
        <dbReference type="SAM" id="Phobius"/>
    </source>
</evidence>
<gene>
    <name evidence="13" type="ORF">BBAD15_g192</name>
</gene>
<dbReference type="NCBIfam" id="TIGR00359">
    <property type="entry name" value="cello_pts_IIC"/>
    <property type="match status" value="1"/>
</dbReference>
<dbReference type="Proteomes" id="UP000030106">
    <property type="component" value="Unassembled WGS sequence"/>
</dbReference>
<dbReference type="Pfam" id="PF02378">
    <property type="entry name" value="PTS_EIIC"/>
    <property type="match status" value="1"/>
</dbReference>